<feature type="compositionally biased region" description="Low complexity" evidence="3">
    <location>
        <begin position="240"/>
        <end position="265"/>
    </location>
</feature>
<reference evidence="5 6" key="1">
    <citation type="journal article" date="2013" name="Science">
        <title>Pandoraviruses: amoeba viruses with genomes up to 2.5 Mb reaching that of parasitic eukaryotes.</title>
        <authorList>
            <person name="Philippe N."/>
            <person name="Legendre M."/>
            <person name="Doutre G."/>
            <person name="Coute Y."/>
            <person name="Poirot O."/>
            <person name="Lescot M."/>
            <person name="Arslan D."/>
            <person name="Seltzer V."/>
            <person name="Bertaux L."/>
            <person name="Bruley C."/>
            <person name="Garin J."/>
            <person name="Claverie J.M."/>
            <person name="Abergel C."/>
        </authorList>
    </citation>
    <scope>NUCLEOTIDE SEQUENCE [LARGE SCALE GENOMIC DNA]</scope>
    <source>
        <strain evidence="5">Melbourne</strain>
    </source>
</reference>
<dbReference type="InterPro" id="IPR000668">
    <property type="entry name" value="Peptidase_C1A_C"/>
</dbReference>
<keyword evidence="2" id="KW-1015">Disulfide bond</keyword>
<dbReference type="RefSeq" id="YP_008319609.1">
    <property type="nucleotide sequence ID" value="NC_021858.1"/>
</dbReference>
<dbReference type="Proteomes" id="UP000201566">
    <property type="component" value="Segment"/>
</dbReference>
<protein>
    <submittedName>
        <fullName evidence="5">Papain-like cysteine peptidase</fullName>
    </submittedName>
</protein>
<proteinExistence type="inferred from homology"/>
<feature type="region of interest" description="Disordered" evidence="3">
    <location>
        <begin position="1"/>
        <end position="98"/>
    </location>
</feature>
<feature type="domain" description="Peptidase C1A papain C-terminal" evidence="4">
    <location>
        <begin position="331"/>
        <end position="626"/>
    </location>
</feature>
<feature type="compositionally biased region" description="Basic and acidic residues" evidence="3">
    <location>
        <begin position="22"/>
        <end position="42"/>
    </location>
</feature>
<evidence type="ECO:0000256" key="1">
    <source>
        <dbReference type="ARBA" id="ARBA00008455"/>
    </source>
</evidence>
<evidence type="ECO:0000313" key="5">
    <source>
        <dbReference type="EMBL" id="AGO82940.1"/>
    </source>
</evidence>
<dbReference type="InterPro" id="IPR000169">
    <property type="entry name" value="Pept_cys_AS"/>
</dbReference>
<feature type="compositionally biased region" description="Basic and acidic residues" evidence="3">
    <location>
        <begin position="1103"/>
        <end position="1113"/>
    </location>
</feature>
<dbReference type="InterPro" id="IPR038765">
    <property type="entry name" value="Papain-like_cys_pep_sf"/>
</dbReference>
<feature type="region of interest" description="Disordered" evidence="3">
    <location>
        <begin position="1014"/>
        <end position="1144"/>
    </location>
</feature>
<gene>
    <name evidence="5" type="ORF">pdul_cds_757</name>
</gene>
<dbReference type="GO" id="GO:0008234">
    <property type="term" value="F:cysteine-type peptidase activity"/>
    <property type="evidence" value="ECO:0007669"/>
    <property type="project" value="InterPro"/>
</dbReference>
<dbReference type="PRINTS" id="PR00705">
    <property type="entry name" value="PAPAIN"/>
</dbReference>
<dbReference type="EMBL" id="KC977570">
    <property type="protein sequence ID" value="AGO82940.1"/>
    <property type="molecule type" value="Genomic_DNA"/>
</dbReference>
<dbReference type="GeneID" id="16512737"/>
<evidence type="ECO:0000259" key="4">
    <source>
        <dbReference type="SMART" id="SM00645"/>
    </source>
</evidence>
<feature type="region of interest" description="Disordered" evidence="3">
    <location>
        <begin position="237"/>
        <end position="265"/>
    </location>
</feature>
<feature type="compositionally biased region" description="Pro residues" evidence="3">
    <location>
        <begin position="821"/>
        <end position="831"/>
    </location>
</feature>
<evidence type="ECO:0000256" key="3">
    <source>
        <dbReference type="SAM" id="MobiDB-lite"/>
    </source>
</evidence>
<dbReference type="SUPFAM" id="SSF54001">
    <property type="entry name" value="Cysteine proteinases"/>
    <property type="match status" value="1"/>
</dbReference>
<dbReference type="PROSITE" id="PS00139">
    <property type="entry name" value="THIOL_PROTEASE_CYS"/>
    <property type="match status" value="1"/>
</dbReference>
<accession>S4VU55</accession>
<comment type="similarity">
    <text evidence="1">Belongs to the peptidase C1 family.</text>
</comment>
<dbReference type="InterPro" id="IPR013128">
    <property type="entry name" value="Peptidase_C1A"/>
</dbReference>
<dbReference type="PROSITE" id="PS00639">
    <property type="entry name" value="THIOL_PROTEASE_HIS"/>
    <property type="match status" value="1"/>
</dbReference>
<dbReference type="GO" id="GO:0006508">
    <property type="term" value="P:proteolysis"/>
    <property type="evidence" value="ECO:0007669"/>
    <property type="project" value="InterPro"/>
</dbReference>
<evidence type="ECO:0000313" key="6">
    <source>
        <dbReference type="Proteomes" id="UP000201566"/>
    </source>
</evidence>
<organism evidence="5 6">
    <name type="scientific">Pandoravirus dulcis</name>
    <dbReference type="NCBI Taxonomy" id="1349409"/>
    <lineage>
        <taxon>Viruses</taxon>
        <taxon>Pandoravirus</taxon>
    </lineage>
</organism>
<dbReference type="SMART" id="SM00645">
    <property type="entry name" value="Pept_C1"/>
    <property type="match status" value="1"/>
</dbReference>
<evidence type="ECO:0000256" key="2">
    <source>
        <dbReference type="ARBA" id="ARBA00023157"/>
    </source>
</evidence>
<dbReference type="KEGG" id="vg:16512737"/>
<name>S4VU55_9VIRU</name>
<sequence length="1144" mass="120986">MDFGLPSPRIMAPRLYALPWGDGDRQADRRRRPMTDHDRNNNDDDDNDDNEKDDGSSDSEEERRRDAAERGRRRHDADKRRSTPRRRSRRAPAVASLLPAYAPPPRAAHAVSVSTMIIGRSATMALSNSIRSGSGAFSRPAPLPYPLGDAPNLPWTPPAALPAPSWPAQEPFGPGLSPYGAPEMSPAMGPPRSPWPGTTSPLQAVDQMISAAAAIPPTLGAARWPQGSPDMMVETSYGGSWQPQSYSPAQPQSSSMQSMVPQPQPQPTAAATVAAAVPSTALSAALGATPTFIVGQARPSLTLLRSSPSVNAQYRRLLAVNSARLVDEVKPPANFDGRKQWNGLLSPVLDQGQCGGCWAFASAGVLGDRFAIHTKGAFGLALSPEHLILCGFSKPLAVGNVSRADRATIEAEIATLQADLTQAQQLNATFQGQVACYGNTLPLVCEYLYRYGTRSLRCDPYTLGNVQPGRPLPQCRSLFPTVPPYERCKTEDRIDRIYRAIGRYFVSSDEGAGTNLTGQGLQAQIEAIKAEIYKFGPIMAGYEVFRDFMQPSPTNPSWATGIYRYDGVSEKDGGHAITIVGWGTDPDSGETFWIIRNSWGVAWGEAGYFRMYAGQCGIEHNTMAVIPDLPGLTVPAEYVERFIVDEDSVTVRALVDVDPSGLPASYVRGLTPAQRAAEAQPIVHPAALPEYGSFMAGRIDNPHAIAGAENPLPVGATRFVTPPALGTALTEGAMAPNGMAIPLSHHTAAPAVPVAVAPSAPSLSSAPSSLGAANPATYAWAPPPTQTDPNYAYAQASGAPSWRPAAPGGPPDADNNYGVAAPPPMAWPPQGPYDDGGSPGAAYFAVDQQQQQEQTMMSIATTTTTVDYGRQPHGRHDGQHQNGCAPGPLTPPPPAPACGPCSGGAGPFPIVNAVRLAEACAGHDTPGAPACPFDAHVRPTDQAHGVDYRVDVDPSRLPGAGAGCTRETDQHARDAPCACAACQAVATHRPRKHRTKGLAAAAAYILVPVPEPRAAKGARRGRRDGVAAAARRRPNSTDDGSRSPSLSTATKSSASTSPTSSSDSSSSSSHEAEDASYNPSAFSLAPSSPSSIRLDAMSGDLTSDSRHGARDSDSSESDSGSESARARRRSRRRRRARRTHGRRR</sequence>
<dbReference type="InterPro" id="IPR025661">
    <property type="entry name" value="Pept_asp_AS"/>
</dbReference>
<dbReference type="PANTHER" id="PTHR12411">
    <property type="entry name" value="CYSTEINE PROTEASE FAMILY C1-RELATED"/>
    <property type="match status" value="1"/>
</dbReference>
<feature type="compositionally biased region" description="Low complexity" evidence="3">
    <location>
        <begin position="1042"/>
        <end position="1091"/>
    </location>
</feature>
<dbReference type="PROSITE" id="PS00640">
    <property type="entry name" value="THIOL_PROTEASE_ASN"/>
    <property type="match status" value="1"/>
</dbReference>
<dbReference type="InterPro" id="IPR025660">
    <property type="entry name" value="Pept_his_AS"/>
</dbReference>
<dbReference type="Gene3D" id="3.90.70.10">
    <property type="entry name" value="Cysteine proteinases"/>
    <property type="match status" value="1"/>
</dbReference>
<feature type="compositionally biased region" description="Acidic residues" evidence="3">
    <location>
        <begin position="43"/>
        <end position="60"/>
    </location>
</feature>
<dbReference type="Pfam" id="PF00112">
    <property type="entry name" value="Peptidase_C1"/>
    <property type="match status" value="1"/>
</dbReference>
<feature type="compositionally biased region" description="Basic and acidic residues" evidence="3">
    <location>
        <begin position="61"/>
        <end position="81"/>
    </location>
</feature>
<feature type="compositionally biased region" description="Basic residues" evidence="3">
    <location>
        <begin position="1126"/>
        <end position="1144"/>
    </location>
</feature>
<feature type="region of interest" description="Disordered" evidence="3">
    <location>
        <begin position="789"/>
        <end position="835"/>
    </location>
</feature>